<reference evidence="2 3" key="1">
    <citation type="journal article" date="2022" name="Nat. Plants">
        <title>Genomes of leafy and leafless Platanthera orchids illuminate the evolution of mycoheterotrophy.</title>
        <authorList>
            <person name="Li M.H."/>
            <person name="Liu K.W."/>
            <person name="Li Z."/>
            <person name="Lu H.C."/>
            <person name="Ye Q.L."/>
            <person name="Zhang D."/>
            <person name="Wang J.Y."/>
            <person name="Li Y.F."/>
            <person name="Zhong Z.M."/>
            <person name="Liu X."/>
            <person name="Yu X."/>
            <person name="Liu D.K."/>
            <person name="Tu X.D."/>
            <person name="Liu B."/>
            <person name="Hao Y."/>
            <person name="Liao X.Y."/>
            <person name="Jiang Y.T."/>
            <person name="Sun W.H."/>
            <person name="Chen J."/>
            <person name="Chen Y.Q."/>
            <person name="Ai Y."/>
            <person name="Zhai J.W."/>
            <person name="Wu S.S."/>
            <person name="Zhou Z."/>
            <person name="Hsiao Y.Y."/>
            <person name="Wu W.L."/>
            <person name="Chen Y.Y."/>
            <person name="Lin Y.F."/>
            <person name="Hsu J.L."/>
            <person name="Li C.Y."/>
            <person name="Wang Z.W."/>
            <person name="Zhao X."/>
            <person name="Zhong W.Y."/>
            <person name="Ma X.K."/>
            <person name="Ma L."/>
            <person name="Huang J."/>
            <person name="Chen G.Z."/>
            <person name="Huang M.Z."/>
            <person name="Huang L."/>
            <person name="Peng D.H."/>
            <person name="Luo Y.B."/>
            <person name="Zou S.Q."/>
            <person name="Chen S.P."/>
            <person name="Lan S."/>
            <person name="Tsai W.C."/>
            <person name="Van de Peer Y."/>
            <person name="Liu Z.J."/>
        </authorList>
    </citation>
    <scope>NUCLEOTIDE SEQUENCE [LARGE SCALE GENOMIC DNA]</scope>
    <source>
        <strain evidence="2">Lor288</strain>
    </source>
</reference>
<proteinExistence type="predicted"/>
<feature type="region of interest" description="Disordered" evidence="1">
    <location>
        <begin position="1"/>
        <end position="50"/>
    </location>
</feature>
<keyword evidence="3" id="KW-1185">Reference proteome</keyword>
<protein>
    <submittedName>
        <fullName evidence="2">Uncharacterized protein</fullName>
    </submittedName>
</protein>
<evidence type="ECO:0000313" key="2">
    <source>
        <dbReference type="EMBL" id="KAK8958186.1"/>
    </source>
</evidence>
<dbReference type="Proteomes" id="UP001412067">
    <property type="component" value="Unassembled WGS sequence"/>
</dbReference>
<name>A0ABR2M2P8_9ASPA</name>
<evidence type="ECO:0000256" key="1">
    <source>
        <dbReference type="SAM" id="MobiDB-lite"/>
    </source>
</evidence>
<feature type="compositionally biased region" description="Basic and acidic residues" evidence="1">
    <location>
        <begin position="17"/>
        <end position="36"/>
    </location>
</feature>
<accession>A0ABR2M2P8</accession>
<comment type="caution">
    <text evidence="2">The sequence shown here is derived from an EMBL/GenBank/DDBJ whole genome shotgun (WGS) entry which is preliminary data.</text>
</comment>
<organism evidence="2 3">
    <name type="scientific">Platanthera guangdongensis</name>
    <dbReference type="NCBI Taxonomy" id="2320717"/>
    <lineage>
        <taxon>Eukaryota</taxon>
        <taxon>Viridiplantae</taxon>
        <taxon>Streptophyta</taxon>
        <taxon>Embryophyta</taxon>
        <taxon>Tracheophyta</taxon>
        <taxon>Spermatophyta</taxon>
        <taxon>Magnoliopsida</taxon>
        <taxon>Liliopsida</taxon>
        <taxon>Asparagales</taxon>
        <taxon>Orchidaceae</taxon>
        <taxon>Orchidoideae</taxon>
        <taxon>Orchideae</taxon>
        <taxon>Orchidinae</taxon>
        <taxon>Platanthera</taxon>
    </lineage>
</organism>
<sequence length="70" mass="7646">MAPQRCEEADPLQFRDSTTESRAMRSDFSPRSEGLSRRGGPPLSTMDIGGCRTEAIGSWRRKKTTGASIG</sequence>
<dbReference type="EMBL" id="JBBWWR010000012">
    <property type="protein sequence ID" value="KAK8958186.1"/>
    <property type="molecule type" value="Genomic_DNA"/>
</dbReference>
<evidence type="ECO:0000313" key="3">
    <source>
        <dbReference type="Proteomes" id="UP001412067"/>
    </source>
</evidence>
<gene>
    <name evidence="2" type="ORF">KSP40_PGU021755</name>
</gene>